<dbReference type="AlphaFoldDB" id="A0A6A6G667"/>
<comment type="similarity">
    <text evidence="6">Belongs to the VMA21 family.</text>
</comment>
<comment type="subcellular location">
    <subcellularLocation>
        <location evidence="6">Endoplasmic reticulum membrane</location>
        <topology evidence="6">Multi-pass membrane protein</topology>
    </subcellularLocation>
    <subcellularLocation>
        <location evidence="6">Endoplasmic reticulum-Golgi intermediate compartment membrane</location>
        <topology evidence="6">Multi-pass membrane protein</topology>
    </subcellularLocation>
    <subcellularLocation>
        <location evidence="6">Cytoplasmic vesicle</location>
        <location evidence="6">COPII-coated vesicle membrane</location>
        <topology evidence="6">Multi-pass membrane protein</topology>
    </subcellularLocation>
</comment>
<dbReference type="OrthoDB" id="160405at2759"/>
<accession>A0A6A6G667</accession>
<dbReference type="GO" id="GO:0070072">
    <property type="term" value="P:vacuolar proton-transporting V-type ATPase complex assembly"/>
    <property type="evidence" value="ECO:0007669"/>
    <property type="project" value="UniProtKB-UniRule"/>
</dbReference>
<evidence type="ECO:0000256" key="2">
    <source>
        <dbReference type="ARBA" id="ARBA00022824"/>
    </source>
</evidence>
<dbReference type="PANTHER" id="PTHR31792">
    <property type="entry name" value="VACUOLAR ATPASE ASSEMBLY INTEGRAL MEMBRANE PROTEIN VMA21"/>
    <property type="match status" value="1"/>
</dbReference>
<keyword evidence="4 6" id="KW-0472">Membrane</keyword>
<name>A0A6A6G667_9PEZI</name>
<gene>
    <name evidence="7" type="ORF">BDZ85DRAFT_265102</name>
</gene>
<reference evidence="8" key="1">
    <citation type="journal article" date="2020" name="Stud. Mycol.">
        <title>101 Dothideomycetes genomes: A test case for predicting lifestyles and emergence of pathogens.</title>
        <authorList>
            <person name="Haridas S."/>
            <person name="Albert R."/>
            <person name="Binder M."/>
            <person name="Bloem J."/>
            <person name="LaButti K."/>
            <person name="Salamov A."/>
            <person name="Andreopoulos B."/>
            <person name="Baker S."/>
            <person name="Barry K."/>
            <person name="Bills G."/>
            <person name="Bluhm B."/>
            <person name="Cannon C."/>
            <person name="Castanera R."/>
            <person name="Culley D."/>
            <person name="Daum C."/>
            <person name="Ezra D."/>
            <person name="Gonzalez J."/>
            <person name="Henrissat B."/>
            <person name="Kuo A."/>
            <person name="Liang C."/>
            <person name="Lipzen A."/>
            <person name="Lutzoni F."/>
            <person name="Magnuson J."/>
            <person name="Mondo S."/>
            <person name="Nolan M."/>
            <person name="Ohm R."/>
            <person name="Pangilinan J."/>
            <person name="Park H.-J."/>
            <person name="Ramirez L."/>
            <person name="Alfaro M."/>
            <person name="Sun H."/>
            <person name="Tritt A."/>
            <person name="Yoshinaga Y."/>
            <person name="Zwiers L.-H."/>
            <person name="Turgeon B."/>
            <person name="Goodwin S."/>
            <person name="Spatafora J."/>
            <person name="Crous P."/>
            <person name="Grigoriev I."/>
        </authorList>
    </citation>
    <scope>NUCLEOTIDE SEQUENCE [LARGE SCALE GENOMIC DNA]</scope>
    <source>
        <strain evidence="8">CECT 20119</strain>
    </source>
</reference>
<evidence type="ECO:0000256" key="3">
    <source>
        <dbReference type="ARBA" id="ARBA00022989"/>
    </source>
</evidence>
<evidence type="ECO:0000256" key="6">
    <source>
        <dbReference type="HAMAP-Rule" id="MF_03058"/>
    </source>
</evidence>
<feature type="transmembrane region" description="Helical" evidence="6">
    <location>
        <begin position="34"/>
        <end position="55"/>
    </location>
</feature>
<dbReference type="GO" id="GO:0005789">
    <property type="term" value="C:endoplasmic reticulum membrane"/>
    <property type="evidence" value="ECO:0007669"/>
    <property type="project" value="UniProtKB-SubCell"/>
</dbReference>
<protein>
    <submittedName>
        <fullName evidence="7">Uncharacterized protein</fullName>
    </submittedName>
</protein>
<dbReference type="HAMAP" id="MF_03058">
    <property type="entry name" value="VMA21"/>
    <property type="match status" value="1"/>
</dbReference>
<evidence type="ECO:0000256" key="4">
    <source>
        <dbReference type="ARBA" id="ARBA00023136"/>
    </source>
</evidence>
<keyword evidence="1 6" id="KW-0812">Transmembrane</keyword>
<comment type="function">
    <text evidence="6">Required for the assembly of the V0 complex of the vacuolar ATPase (V-ATPase) in the endoplasmic reticulum.</text>
</comment>
<evidence type="ECO:0000256" key="5">
    <source>
        <dbReference type="ARBA" id="ARBA00023329"/>
    </source>
</evidence>
<organism evidence="7 8">
    <name type="scientific">Elsinoe ampelina</name>
    <dbReference type="NCBI Taxonomy" id="302913"/>
    <lineage>
        <taxon>Eukaryota</taxon>
        <taxon>Fungi</taxon>
        <taxon>Dikarya</taxon>
        <taxon>Ascomycota</taxon>
        <taxon>Pezizomycotina</taxon>
        <taxon>Dothideomycetes</taxon>
        <taxon>Dothideomycetidae</taxon>
        <taxon>Myriangiales</taxon>
        <taxon>Elsinoaceae</taxon>
        <taxon>Elsinoe</taxon>
    </lineage>
</organism>
<dbReference type="Proteomes" id="UP000799538">
    <property type="component" value="Unassembled WGS sequence"/>
</dbReference>
<feature type="short sequence motif" description="Prevents secretion from ER" evidence="6">
    <location>
        <begin position="104"/>
        <end position="107"/>
    </location>
</feature>
<dbReference type="GO" id="GO:0012507">
    <property type="term" value="C:ER to Golgi transport vesicle membrane"/>
    <property type="evidence" value="ECO:0007669"/>
    <property type="project" value="UniProtKB-SubCell"/>
</dbReference>
<keyword evidence="2 6" id="KW-0256">Endoplasmic reticulum</keyword>
<evidence type="ECO:0000313" key="7">
    <source>
        <dbReference type="EMBL" id="KAF2221265.1"/>
    </source>
</evidence>
<keyword evidence="5 6" id="KW-0968">Cytoplasmic vesicle</keyword>
<keyword evidence="8" id="KW-1185">Reference proteome</keyword>
<dbReference type="InterPro" id="IPR019013">
    <property type="entry name" value="Vma21"/>
</dbReference>
<dbReference type="PANTHER" id="PTHR31792:SF3">
    <property type="entry name" value="VACUOLAR ATPASE ASSEMBLY INTEGRAL MEMBRANE PROTEIN VMA21"/>
    <property type="match status" value="1"/>
</dbReference>
<sequence length="107" mass="11752">MATQRRIINAEKTHLDADEQPAKSDIKPAVPPSVIIKLLGFTFAMVTFPISAYFLTRDFLFSGNSTFAGATAAVVANVVLIAYVVVAFKDDASERAEEEEKEKKKSR</sequence>
<dbReference type="GO" id="GO:0033116">
    <property type="term" value="C:endoplasmic reticulum-Golgi intermediate compartment membrane"/>
    <property type="evidence" value="ECO:0007669"/>
    <property type="project" value="UniProtKB-SubCell"/>
</dbReference>
<dbReference type="EMBL" id="ML992510">
    <property type="protein sequence ID" value="KAF2221265.1"/>
    <property type="molecule type" value="Genomic_DNA"/>
</dbReference>
<keyword evidence="3 6" id="KW-1133">Transmembrane helix</keyword>
<evidence type="ECO:0000313" key="8">
    <source>
        <dbReference type="Proteomes" id="UP000799538"/>
    </source>
</evidence>
<evidence type="ECO:0000256" key="1">
    <source>
        <dbReference type="ARBA" id="ARBA00022692"/>
    </source>
</evidence>
<proteinExistence type="inferred from homology"/>
<dbReference type="Pfam" id="PF09446">
    <property type="entry name" value="VMA21"/>
    <property type="match status" value="1"/>
</dbReference>
<feature type="transmembrane region" description="Helical" evidence="6">
    <location>
        <begin position="67"/>
        <end position="88"/>
    </location>
</feature>